<dbReference type="Proteomes" id="UP000887580">
    <property type="component" value="Unplaced"/>
</dbReference>
<organism evidence="1 2">
    <name type="scientific">Panagrolaimus sp. PS1159</name>
    <dbReference type="NCBI Taxonomy" id="55785"/>
    <lineage>
        <taxon>Eukaryota</taxon>
        <taxon>Metazoa</taxon>
        <taxon>Ecdysozoa</taxon>
        <taxon>Nematoda</taxon>
        <taxon>Chromadorea</taxon>
        <taxon>Rhabditida</taxon>
        <taxon>Tylenchina</taxon>
        <taxon>Panagrolaimomorpha</taxon>
        <taxon>Panagrolaimoidea</taxon>
        <taxon>Panagrolaimidae</taxon>
        <taxon>Panagrolaimus</taxon>
    </lineage>
</organism>
<evidence type="ECO:0000313" key="1">
    <source>
        <dbReference type="Proteomes" id="UP000887580"/>
    </source>
</evidence>
<dbReference type="WBParaSite" id="PS1159_v2.g4909.t1">
    <property type="protein sequence ID" value="PS1159_v2.g4909.t1"/>
    <property type="gene ID" value="PS1159_v2.g4909"/>
</dbReference>
<reference evidence="2" key="1">
    <citation type="submission" date="2022-11" db="UniProtKB">
        <authorList>
            <consortium name="WormBaseParasite"/>
        </authorList>
    </citation>
    <scope>IDENTIFICATION</scope>
</reference>
<proteinExistence type="predicted"/>
<name>A0AC35GGP3_9BILA</name>
<accession>A0AC35GGP3</accession>
<protein>
    <submittedName>
        <fullName evidence="2">ATPase AAA-type core domain-containing protein</fullName>
    </submittedName>
</protein>
<sequence length="380" mass="43777">MSATKDKLLKAIDDTLIGLDAQFQDLYNVFETFVSTKTGKSCLIVGQELSGKTTLIEAVYKKFPRDFVEQNIVNIDGHFCDDSEGTNLMGNQTKESKLVIVDNFEQFAVRSRQQLLYTIMNQACSSNCLVLFCSRDANCTDAFEKRVRSRFSQKKIFLDPVEETPIERLSQLLIPSTWKCKDKESLKQWSKFCYDICSKNKFIEREMERVVSCGLGTGIYKLKQIALLLAAKYFDNIPEEYDTAVTAITVMVTPRSSTEILDYLTTLEIQEVFILEIMRRLTERNGLREIQYLNIFQSFSNIHRAIKIRNPPRKEIVYFLLEKMIEKKVIEIKEGTHKGQLDYRPVHVTVSGETIKLAWEKKSKRSNLADAFLATTNLQL</sequence>
<evidence type="ECO:0000313" key="2">
    <source>
        <dbReference type="WBParaSite" id="PS1159_v2.g4909.t1"/>
    </source>
</evidence>